<dbReference type="Gene3D" id="3.40.190.10">
    <property type="entry name" value="Periplasmic binding protein-like II"/>
    <property type="match status" value="2"/>
</dbReference>
<feature type="region of interest" description="Disordered" evidence="9">
    <location>
        <begin position="610"/>
        <end position="647"/>
    </location>
</feature>
<dbReference type="InterPro" id="IPR008271">
    <property type="entry name" value="Ser/Thr_kinase_AS"/>
</dbReference>
<dbReference type="CDD" id="cd07302">
    <property type="entry name" value="CHD"/>
    <property type="match status" value="1"/>
</dbReference>
<dbReference type="EC" id="4.6.1.2" evidence="2"/>
<dbReference type="CDD" id="cd13999">
    <property type="entry name" value="STKc_MAP3K-like"/>
    <property type="match status" value="1"/>
</dbReference>
<evidence type="ECO:0000256" key="5">
    <source>
        <dbReference type="ARBA" id="ARBA00022989"/>
    </source>
</evidence>
<dbReference type="PANTHER" id="PTHR11920">
    <property type="entry name" value="GUANYLYL CYCLASE"/>
    <property type="match status" value="1"/>
</dbReference>
<keyword evidence="5 10" id="KW-1133">Transmembrane helix</keyword>
<dbReference type="Pfam" id="PF07714">
    <property type="entry name" value="PK_Tyr_Ser-Thr"/>
    <property type="match status" value="1"/>
</dbReference>
<accession>A0ABD3NNX6</accession>
<dbReference type="Gene3D" id="3.30.70.1230">
    <property type="entry name" value="Nucleotide cyclase"/>
    <property type="match status" value="1"/>
</dbReference>
<name>A0ABD3NNX6_9STRA</name>
<evidence type="ECO:0000256" key="4">
    <source>
        <dbReference type="ARBA" id="ARBA00022741"/>
    </source>
</evidence>
<dbReference type="SMART" id="SM00220">
    <property type="entry name" value="S_TKc"/>
    <property type="match status" value="1"/>
</dbReference>
<dbReference type="InterPro" id="IPR001054">
    <property type="entry name" value="A/G_cyclase"/>
</dbReference>
<evidence type="ECO:0000259" key="12">
    <source>
        <dbReference type="PROSITE" id="PS50125"/>
    </source>
</evidence>
<feature type="region of interest" description="Disordered" evidence="9">
    <location>
        <begin position="1208"/>
        <end position="1237"/>
    </location>
</feature>
<dbReference type="InterPro" id="IPR011009">
    <property type="entry name" value="Kinase-like_dom_sf"/>
</dbReference>
<evidence type="ECO:0000259" key="11">
    <source>
        <dbReference type="PROSITE" id="PS50011"/>
    </source>
</evidence>
<dbReference type="GO" id="GO:0004383">
    <property type="term" value="F:guanylate cyclase activity"/>
    <property type="evidence" value="ECO:0007669"/>
    <property type="project" value="UniProtKB-EC"/>
</dbReference>
<proteinExistence type="predicted"/>
<dbReference type="PROSITE" id="PS50011">
    <property type="entry name" value="PROTEIN_KINASE_DOM"/>
    <property type="match status" value="1"/>
</dbReference>
<comment type="caution">
    <text evidence="13">The sequence shown here is derived from an EMBL/GenBank/DDBJ whole genome shotgun (WGS) entry which is preliminary data.</text>
</comment>
<dbReference type="InterPro" id="IPR029787">
    <property type="entry name" value="Nucleotide_cyclase"/>
</dbReference>
<dbReference type="PRINTS" id="PR00109">
    <property type="entry name" value="TYRKINASE"/>
</dbReference>
<dbReference type="GO" id="GO:0016020">
    <property type="term" value="C:membrane"/>
    <property type="evidence" value="ECO:0007669"/>
    <property type="project" value="UniProtKB-SubCell"/>
</dbReference>
<feature type="domain" description="Protein kinase" evidence="11">
    <location>
        <begin position="569"/>
        <end position="952"/>
    </location>
</feature>
<keyword evidence="6 10" id="KW-0472">Membrane</keyword>
<comment type="subcellular location">
    <subcellularLocation>
        <location evidence="1">Membrane</location>
        <topology evidence="1">Single-pass membrane protein</topology>
    </subcellularLocation>
</comment>
<feature type="compositionally biased region" description="Low complexity" evidence="9">
    <location>
        <begin position="1216"/>
        <end position="1229"/>
    </location>
</feature>
<dbReference type="SUPFAM" id="SSF56112">
    <property type="entry name" value="Protein kinase-like (PK-like)"/>
    <property type="match status" value="1"/>
</dbReference>
<dbReference type="Proteomes" id="UP001530315">
    <property type="component" value="Unassembled WGS sequence"/>
</dbReference>
<gene>
    <name evidence="13" type="ORF">ACHAW5_006308</name>
</gene>
<evidence type="ECO:0000256" key="10">
    <source>
        <dbReference type="SAM" id="Phobius"/>
    </source>
</evidence>
<dbReference type="PROSITE" id="PS00108">
    <property type="entry name" value="PROTEIN_KINASE_ST"/>
    <property type="match status" value="1"/>
</dbReference>
<protein>
    <recommendedName>
        <fullName evidence="2">guanylate cyclase</fullName>
        <ecNumber evidence="2">4.6.1.2</ecNumber>
    </recommendedName>
</protein>
<dbReference type="SUPFAM" id="SSF53850">
    <property type="entry name" value="Periplasmic binding protein-like II"/>
    <property type="match status" value="1"/>
</dbReference>
<evidence type="ECO:0000313" key="14">
    <source>
        <dbReference type="Proteomes" id="UP001530315"/>
    </source>
</evidence>
<dbReference type="InterPro" id="IPR050401">
    <property type="entry name" value="Cyclic_nucleotide_synthase"/>
</dbReference>
<organism evidence="13 14">
    <name type="scientific">Stephanodiscus triporus</name>
    <dbReference type="NCBI Taxonomy" id="2934178"/>
    <lineage>
        <taxon>Eukaryota</taxon>
        <taxon>Sar</taxon>
        <taxon>Stramenopiles</taxon>
        <taxon>Ochrophyta</taxon>
        <taxon>Bacillariophyta</taxon>
        <taxon>Coscinodiscophyceae</taxon>
        <taxon>Thalassiosirophycidae</taxon>
        <taxon>Stephanodiscales</taxon>
        <taxon>Stephanodiscaceae</taxon>
        <taxon>Stephanodiscus</taxon>
    </lineage>
</organism>
<keyword evidence="7" id="KW-0456">Lyase</keyword>
<keyword evidence="4" id="KW-0547">Nucleotide-binding</keyword>
<sequence length="1246" mass="138404">MTSPPRRAVEDGEKILCPASILSDDVIAECKELEDETSAKYNCTNDDYLKTFTPGKYSGVVANYLSFNTKQSTPHFITRAELLEKCTGGKINFAEATDIAEDPIKDIGEAPSLGLLETLNDRIRASNMLLNYEDMYPKVRSMGEYRKEGKTNIDLLMADGDFFVPVVRIDLLERDGKPLPHTWEDLVDLANFYNGTDLNDDGVDDYGFCIYPRSGSDQGIQEGFFFDERTFEPRIGKGFENAMNIWKELWGNSADGCITPNFVAGRCAIGLAGCHKSIFVGSEAGGVTRRNETDWSVLTDENGLKLWYPKMKNGDYAEPYRLKPFGSLNVVNRETGEFEECAPATCPKGEKILPNAELPADDRARILVESPHVNKLINRVPFYWSGGYGTGIRKSASPEAKDLMWTFSEHKNLMNWGLGNEVNSALTLRLPGVLTYTRDVMLPKFTDYMDDKISMEDMQANVRQGWEDATATKGKLNQVQIYRASLGLDGLSEFDLCQLHREEMDQLDNTVCVKYDPQEASSSTTILVAVLVPVLFVVLAVTFAWIYIERKRRNEDAVWKIDKAELKFDDPPDIAGRGTFGLVVKAEYRGTIVAVKRVIPPKEKGFRGSFLDSYPEPEELESGEWKKEASTAGSTTGSIETSGTGKYPDKVKRKNSLDAIFDDKELESGFISTDLEGGRTNKTHSVLSSVDTAVTVNTGMMSGSSQLRSGITEPPSKANWKGWFGYNATAKTYEQLKQDFIVEMRVLSKLRHPCITTVMGSVIDQKDEPMLVMEFMEYGSLYDLLHNETIMIDGEIIFPILQDIVRGARFLHAADPKIVHGDLKAANVLVDGRFRAKISDFGLSAKKKCLGATGTPYWMAPELLRRESGNTPESDVYSFGIILYELFSRKDPYEGEDPTSVLDRVVDKKINLRPPVPEGCPMRIAEIMKECVDGNPEKRPSFEEIDLRIKRLDSENVEPVGVQLSHRIPKKKYSNEQDLIHQVFPKHIAKALLEGRKAESDRAEIATMFFSDIVGFTTISSEISPDQVSDMLDRLYTKFDALSVKHDVFKIETIGDAYVGVCNLVKDQGSDHAKRVAEFASDTIEAAADTPILCDDPSMGTVRIRVGVHCGPLVARVVGTRNPRYCVFGDTVNTAARMESNSLPMKIHCSDRAAQVLKQQVPGIPLISRGMIPIKGKGEMETFFLKREKLAEKVGPASAGDVVEAEVASPLESHHSNSNGSNNTNIATSPSNTSDGFNEFLSVISS</sequence>
<keyword evidence="8" id="KW-0141">cGMP biosynthesis</keyword>
<evidence type="ECO:0000256" key="1">
    <source>
        <dbReference type="ARBA" id="ARBA00004167"/>
    </source>
</evidence>
<evidence type="ECO:0000256" key="7">
    <source>
        <dbReference type="ARBA" id="ARBA00023239"/>
    </source>
</evidence>
<feature type="transmembrane region" description="Helical" evidence="10">
    <location>
        <begin position="526"/>
        <end position="548"/>
    </location>
</feature>
<evidence type="ECO:0000256" key="2">
    <source>
        <dbReference type="ARBA" id="ARBA00012202"/>
    </source>
</evidence>
<dbReference type="GO" id="GO:0000166">
    <property type="term" value="F:nucleotide binding"/>
    <property type="evidence" value="ECO:0007669"/>
    <property type="project" value="UniProtKB-KW"/>
</dbReference>
<keyword evidence="3 10" id="KW-0812">Transmembrane</keyword>
<reference evidence="13 14" key="1">
    <citation type="submission" date="2024-10" db="EMBL/GenBank/DDBJ databases">
        <title>Updated reference genomes for cyclostephanoid diatoms.</title>
        <authorList>
            <person name="Roberts W.R."/>
            <person name="Alverson A.J."/>
        </authorList>
    </citation>
    <scope>NUCLEOTIDE SEQUENCE [LARGE SCALE GENOMIC DNA]</scope>
    <source>
        <strain evidence="13 14">AJA276-08</strain>
    </source>
</reference>
<dbReference type="Pfam" id="PF00211">
    <property type="entry name" value="Guanylate_cyc"/>
    <property type="match status" value="1"/>
</dbReference>
<dbReference type="SUPFAM" id="SSF55073">
    <property type="entry name" value="Nucleotide cyclase"/>
    <property type="match status" value="1"/>
</dbReference>
<dbReference type="AlphaFoldDB" id="A0ABD3NNX6"/>
<evidence type="ECO:0000256" key="8">
    <source>
        <dbReference type="ARBA" id="ARBA00023293"/>
    </source>
</evidence>
<feature type="compositionally biased region" description="Low complexity" evidence="9">
    <location>
        <begin position="630"/>
        <end position="645"/>
    </location>
</feature>
<keyword evidence="14" id="KW-1185">Reference proteome</keyword>
<dbReference type="EMBL" id="JALLAZ020001279">
    <property type="protein sequence ID" value="KAL3777557.1"/>
    <property type="molecule type" value="Genomic_DNA"/>
</dbReference>
<feature type="domain" description="Guanylate cyclase" evidence="12">
    <location>
        <begin position="1007"/>
        <end position="1139"/>
    </location>
</feature>
<evidence type="ECO:0000313" key="13">
    <source>
        <dbReference type="EMBL" id="KAL3777557.1"/>
    </source>
</evidence>
<dbReference type="SMART" id="SM00044">
    <property type="entry name" value="CYCc"/>
    <property type="match status" value="1"/>
</dbReference>
<evidence type="ECO:0000256" key="3">
    <source>
        <dbReference type="ARBA" id="ARBA00022692"/>
    </source>
</evidence>
<dbReference type="InterPro" id="IPR001245">
    <property type="entry name" value="Ser-Thr/Tyr_kinase_cat_dom"/>
</dbReference>
<evidence type="ECO:0000256" key="6">
    <source>
        <dbReference type="ARBA" id="ARBA00023136"/>
    </source>
</evidence>
<dbReference type="PROSITE" id="PS50125">
    <property type="entry name" value="GUANYLATE_CYCLASE_2"/>
    <property type="match status" value="1"/>
</dbReference>
<dbReference type="FunFam" id="3.30.70.1230:FF:000030">
    <property type="entry name" value="Si:ch211-215j19.12"/>
    <property type="match status" value="1"/>
</dbReference>
<dbReference type="InterPro" id="IPR000719">
    <property type="entry name" value="Prot_kinase_dom"/>
</dbReference>
<evidence type="ECO:0000256" key="9">
    <source>
        <dbReference type="SAM" id="MobiDB-lite"/>
    </source>
</evidence>
<dbReference type="Gene3D" id="1.10.510.10">
    <property type="entry name" value="Transferase(Phosphotransferase) domain 1"/>
    <property type="match status" value="1"/>
</dbReference>
<dbReference type="PANTHER" id="PTHR11920:SF335">
    <property type="entry name" value="GUANYLATE CYCLASE"/>
    <property type="match status" value="1"/>
</dbReference>